<protein>
    <recommendedName>
        <fullName evidence="2">Resolvase/invertase-type recombinase catalytic domain-containing protein</fullName>
    </recommendedName>
</protein>
<accession>Q24NL0</accession>
<comment type="similarity">
    <text evidence="1">Belongs to the site-specific recombinase resolvase family.</text>
</comment>
<dbReference type="GO" id="GO:0003677">
    <property type="term" value="F:DNA binding"/>
    <property type="evidence" value="ECO:0007669"/>
    <property type="project" value="InterPro"/>
</dbReference>
<dbReference type="STRING" id="138119.DSY4593"/>
<dbReference type="HOGENOM" id="CLU_129724_0_0_9"/>
<dbReference type="InterPro" id="IPR050639">
    <property type="entry name" value="SSR_resolvase"/>
</dbReference>
<dbReference type="AlphaFoldDB" id="Q24NL0"/>
<keyword evidence="4" id="KW-1185">Reference proteome</keyword>
<evidence type="ECO:0000313" key="4">
    <source>
        <dbReference type="Proteomes" id="UP000001946"/>
    </source>
</evidence>
<dbReference type="SMART" id="SM00857">
    <property type="entry name" value="Resolvase"/>
    <property type="match status" value="1"/>
</dbReference>
<dbReference type="PANTHER" id="PTHR30461">
    <property type="entry name" value="DNA-INVERTASE FROM LAMBDOID PROPHAGE"/>
    <property type="match status" value="1"/>
</dbReference>
<dbReference type="PANTHER" id="PTHR30461:SF26">
    <property type="entry name" value="RESOLVASE HOMOLOG YNEB"/>
    <property type="match status" value="1"/>
</dbReference>
<dbReference type="GO" id="GO:0000150">
    <property type="term" value="F:DNA strand exchange activity"/>
    <property type="evidence" value="ECO:0007669"/>
    <property type="project" value="InterPro"/>
</dbReference>
<evidence type="ECO:0000256" key="1">
    <source>
        <dbReference type="ARBA" id="ARBA00009913"/>
    </source>
</evidence>
<dbReference type="Pfam" id="PF00239">
    <property type="entry name" value="Resolvase"/>
    <property type="match status" value="1"/>
</dbReference>
<proteinExistence type="inferred from homology"/>
<sequence length="172" mass="19611">MLWQELGQKAQDIKWLKRQGEILLPLFSKERGEGGLMMREWNRAWIYSQIDAPEDNHGSLKNQRNDLFDYADQMDLEVVGFSQDTGGSLECSQNGLMEMMQAARDGKFEVLLIKRVDRLSRYPGKTLGLLRELERLGIQVFSPLEGQIHSESFKPFAVIRGGAPDVKRPGSQ</sequence>
<gene>
    <name evidence="3" type="ordered locus">DSY4593</name>
</gene>
<feature type="domain" description="Resolvase/invertase-type recombinase catalytic" evidence="2">
    <location>
        <begin position="44"/>
        <end position="163"/>
    </location>
</feature>
<dbReference type="InterPro" id="IPR006119">
    <property type="entry name" value="Resolv_N"/>
</dbReference>
<name>Q24NL0_DESHY</name>
<evidence type="ECO:0000259" key="2">
    <source>
        <dbReference type="SMART" id="SM00857"/>
    </source>
</evidence>
<dbReference type="Proteomes" id="UP000001946">
    <property type="component" value="Chromosome"/>
</dbReference>
<dbReference type="SUPFAM" id="SSF53041">
    <property type="entry name" value="Resolvase-like"/>
    <property type="match status" value="1"/>
</dbReference>
<organism evidence="3 4">
    <name type="scientific">Desulfitobacterium hafniense (strain Y51)</name>
    <dbReference type="NCBI Taxonomy" id="138119"/>
    <lineage>
        <taxon>Bacteria</taxon>
        <taxon>Bacillati</taxon>
        <taxon>Bacillota</taxon>
        <taxon>Clostridia</taxon>
        <taxon>Eubacteriales</taxon>
        <taxon>Desulfitobacteriaceae</taxon>
        <taxon>Desulfitobacterium</taxon>
    </lineage>
</organism>
<evidence type="ECO:0000313" key="3">
    <source>
        <dbReference type="EMBL" id="BAE86382.1"/>
    </source>
</evidence>
<dbReference type="Gene3D" id="3.40.50.1390">
    <property type="entry name" value="Resolvase, N-terminal catalytic domain"/>
    <property type="match status" value="1"/>
</dbReference>
<dbReference type="KEGG" id="dsy:DSY4593"/>
<reference evidence="3 4" key="1">
    <citation type="journal article" date="2006" name="J. Bacteriol.">
        <title>Complete genome sequence of the dehalorespiring bacterium Desulfitobacterium hafniense Y51 and comparison with Dehalococcoides ethenogenes 195.</title>
        <authorList>
            <person name="Nonaka H."/>
            <person name="Keresztes G."/>
            <person name="Shinoda Y."/>
            <person name="Ikenaga Y."/>
            <person name="Abe M."/>
            <person name="Naito K."/>
            <person name="Inatomi K."/>
            <person name="Furukawa K."/>
            <person name="Inui M."/>
            <person name="Yukawa H."/>
        </authorList>
    </citation>
    <scope>NUCLEOTIDE SEQUENCE [LARGE SCALE GENOMIC DNA]</scope>
    <source>
        <strain evidence="3 4">Y51</strain>
    </source>
</reference>
<dbReference type="eggNOG" id="COG1961">
    <property type="taxonomic scope" value="Bacteria"/>
</dbReference>
<dbReference type="EMBL" id="AP008230">
    <property type="protein sequence ID" value="BAE86382.1"/>
    <property type="molecule type" value="Genomic_DNA"/>
</dbReference>
<dbReference type="InterPro" id="IPR036162">
    <property type="entry name" value="Resolvase-like_N_sf"/>
</dbReference>